<evidence type="ECO:0000313" key="8">
    <source>
        <dbReference type="Proteomes" id="UP001529369"/>
    </source>
</evidence>
<evidence type="ECO:0000259" key="6">
    <source>
        <dbReference type="Pfam" id="PF05199"/>
    </source>
</evidence>
<proteinExistence type="inferred from homology"/>
<accession>A0ABT8A370</accession>
<name>A0ABT8A370_9PROT</name>
<gene>
    <name evidence="7" type="ORF">QWZ14_07470</name>
</gene>
<keyword evidence="4" id="KW-0274">FAD</keyword>
<keyword evidence="8" id="KW-1185">Reference proteome</keyword>
<comment type="cofactor">
    <cofactor evidence="1">
        <name>FAD</name>
        <dbReference type="ChEBI" id="CHEBI:57692"/>
    </cofactor>
</comment>
<dbReference type="Proteomes" id="UP001529369">
    <property type="component" value="Unassembled WGS sequence"/>
</dbReference>
<dbReference type="EMBL" id="JAUFPN010000069">
    <property type="protein sequence ID" value="MDN3564205.1"/>
    <property type="molecule type" value="Genomic_DNA"/>
</dbReference>
<dbReference type="SUPFAM" id="SSF51905">
    <property type="entry name" value="FAD/NAD(P)-binding domain"/>
    <property type="match status" value="1"/>
</dbReference>
<organism evidence="7 8">
    <name type="scientific">Paeniroseomonas aquatica</name>
    <dbReference type="NCBI Taxonomy" id="373043"/>
    <lineage>
        <taxon>Bacteria</taxon>
        <taxon>Pseudomonadati</taxon>
        <taxon>Pseudomonadota</taxon>
        <taxon>Alphaproteobacteria</taxon>
        <taxon>Acetobacterales</taxon>
        <taxon>Acetobacteraceae</taxon>
        <taxon>Paeniroseomonas</taxon>
    </lineage>
</organism>
<keyword evidence="3" id="KW-0285">Flavoprotein</keyword>
<comment type="caution">
    <text evidence="7">The sequence shown here is derived from an EMBL/GenBank/DDBJ whole genome shotgun (WGS) entry which is preliminary data.</text>
</comment>
<keyword evidence="5" id="KW-0560">Oxidoreductase</keyword>
<evidence type="ECO:0000256" key="2">
    <source>
        <dbReference type="ARBA" id="ARBA00010790"/>
    </source>
</evidence>
<dbReference type="PANTHER" id="PTHR42784:SF1">
    <property type="entry name" value="PYRANOSE 2-OXIDASE"/>
    <property type="match status" value="1"/>
</dbReference>
<evidence type="ECO:0000313" key="7">
    <source>
        <dbReference type="EMBL" id="MDN3564205.1"/>
    </source>
</evidence>
<sequence length="64" mass="6652">MRSCTTLVSGEDPAASALDLDCRTHGLDNLYVTDASYFPSTGAVNPTLTIIANAPRVADRIAAA</sequence>
<dbReference type="PANTHER" id="PTHR42784">
    <property type="entry name" value="PYRANOSE 2-OXIDASE"/>
    <property type="match status" value="1"/>
</dbReference>
<evidence type="ECO:0000256" key="3">
    <source>
        <dbReference type="ARBA" id="ARBA00022630"/>
    </source>
</evidence>
<evidence type="ECO:0000256" key="5">
    <source>
        <dbReference type="ARBA" id="ARBA00023002"/>
    </source>
</evidence>
<feature type="domain" description="Glucose-methanol-choline oxidoreductase C-terminal" evidence="6">
    <location>
        <begin position="10"/>
        <end position="54"/>
    </location>
</feature>
<dbReference type="InterPro" id="IPR007867">
    <property type="entry name" value="GMC_OxRtase_C"/>
</dbReference>
<evidence type="ECO:0000256" key="4">
    <source>
        <dbReference type="ARBA" id="ARBA00022827"/>
    </source>
</evidence>
<dbReference type="InterPro" id="IPR036188">
    <property type="entry name" value="FAD/NAD-bd_sf"/>
</dbReference>
<evidence type="ECO:0000256" key="1">
    <source>
        <dbReference type="ARBA" id="ARBA00001974"/>
    </source>
</evidence>
<dbReference type="InterPro" id="IPR051473">
    <property type="entry name" value="P2Ox-like"/>
</dbReference>
<protein>
    <submittedName>
        <fullName evidence="7">GMC oxidoreductase</fullName>
    </submittedName>
</protein>
<dbReference type="Pfam" id="PF05199">
    <property type="entry name" value="GMC_oxred_C"/>
    <property type="match status" value="1"/>
</dbReference>
<comment type="similarity">
    <text evidence="2">Belongs to the GMC oxidoreductase family.</text>
</comment>
<dbReference type="Gene3D" id="3.50.50.60">
    <property type="entry name" value="FAD/NAD(P)-binding domain"/>
    <property type="match status" value="1"/>
</dbReference>
<reference evidence="8" key="1">
    <citation type="journal article" date="2019" name="Int. J. Syst. Evol. Microbiol.">
        <title>The Global Catalogue of Microorganisms (GCM) 10K type strain sequencing project: providing services to taxonomists for standard genome sequencing and annotation.</title>
        <authorList>
            <consortium name="The Broad Institute Genomics Platform"/>
            <consortium name="The Broad Institute Genome Sequencing Center for Infectious Disease"/>
            <person name="Wu L."/>
            <person name="Ma J."/>
        </authorList>
    </citation>
    <scope>NUCLEOTIDE SEQUENCE [LARGE SCALE GENOMIC DNA]</scope>
    <source>
        <strain evidence="8">CECT 7131</strain>
    </source>
</reference>